<dbReference type="Gene3D" id="1.10.3430.10">
    <property type="entry name" value="Ammonium transporter AmtB like domains"/>
    <property type="match status" value="1"/>
</dbReference>
<gene>
    <name evidence="10" type="ORF">CPM_0684</name>
</gene>
<feature type="transmembrane region" description="Helical" evidence="8">
    <location>
        <begin position="9"/>
        <end position="28"/>
    </location>
</feature>
<feature type="transmembrane region" description="Helical" evidence="8">
    <location>
        <begin position="141"/>
        <end position="160"/>
    </location>
</feature>
<evidence type="ECO:0000256" key="5">
    <source>
        <dbReference type="ARBA" id="ARBA00022989"/>
    </source>
</evidence>
<dbReference type="RefSeq" id="WP_077076058.1">
    <property type="nucleotide sequence ID" value="NZ_LT719092.1"/>
</dbReference>
<dbReference type="GO" id="GO:0005886">
    <property type="term" value="C:plasma membrane"/>
    <property type="evidence" value="ECO:0007669"/>
    <property type="project" value="TreeGrafter"/>
</dbReference>
<dbReference type="InterPro" id="IPR024041">
    <property type="entry name" value="NH4_transpt_AmtB-like_dom"/>
</dbReference>
<dbReference type="AlphaFoldDB" id="A0A1R4A6F8"/>
<evidence type="ECO:0000256" key="6">
    <source>
        <dbReference type="ARBA" id="ARBA00023136"/>
    </source>
</evidence>
<evidence type="ECO:0000256" key="7">
    <source>
        <dbReference type="ARBA" id="ARBA00023177"/>
    </source>
</evidence>
<dbReference type="GeneID" id="30927305"/>
<dbReference type="KEGG" id="cdiv:CPM_0684"/>
<keyword evidence="4 8" id="KW-0812">Transmembrane</keyword>
<feature type="transmembrane region" description="Helical" evidence="8">
    <location>
        <begin position="247"/>
        <end position="267"/>
    </location>
</feature>
<feature type="domain" description="Ammonium transporter AmtB-like" evidence="9">
    <location>
        <begin position="9"/>
        <end position="423"/>
    </location>
</feature>
<evidence type="ECO:0000256" key="1">
    <source>
        <dbReference type="ARBA" id="ARBA00004141"/>
    </source>
</evidence>
<comment type="subcellular location">
    <subcellularLocation>
        <location evidence="1">Membrane</location>
        <topology evidence="1">Multi-pass membrane protein</topology>
    </subcellularLocation>
</comment>
<dbReference type="InterPro" id="IPR001905">
    <property type="entry name" value="Ammonium_transpt"/>
</dbReference>
<evidence type="ECO:0000256" key="3">
    <source>
        <dbReference type="ARBA" id="ARBA00022448"/>
    </source>
</evidence>
<dbReference type="Pfam" id="PF00909">
    <property type="entry name" value="Ammonium_transp"/>
    <property type="match status" value="1"/>
</dbReference>
<keyword evidence="5 8" id="KW-1133">Transmembrane helix</keyword>
<feature type="transmembrane region" description="Helical" evidence="8">
    <location>
        <begin position="279"/>
        <end position="299"/>
    </location>
</feature>
<comment type="similarity">
    <text evidence="2">Belongs to the ammonia transporter channel (TC 1.A.11.2) family.</text>
</comment>
<dbReference type="EMBL" id="LT719092">
    <property type="protein sequence ID" value="SJK84544.1"/>
    <property type="molecule type" value="Genomic_DNA"/>
</dbReference>
<dbReference type="GO" id="GO:0008519">
    <property type="term" value="F:ammonium channel activity"/>
    <property type="evidence" value="ECO:0007669"/>
    <property type="project" value="InterPro"/>
</dbReference>
<evidence type="ECO:0000313" key="10">
    <source>
        <dbReference type="EMBL" id="SJK84544.1"/>
    </source>
</evidence>
<protein>
    <submittedName>
        <fullName evidence="10">Amt family transporter</fullName>
    </submittedName>
</protein>
<feature type="transmembrane region" description="Helical" evidence="8">
    <location>
        <begin position="219"/>
        <end position="235"/>
    </location>
</feature>
<evidence type="ECO:0000259" key="9">
    <source>
        <dbReference type="Pfam" id="PF00909"/>
    </source>
</evidence>
<dbReference type="PANTHER" id="PTHR43029">
    <property type="entry name" value="AMMONIUM TRANSPORTER MEP2"/>
    <property type="match status" value="1"/>
</dbReference>
<evidence type="ECO:0000256" key="8">
    <source>
        <dbReference type="SAM" id="Phobius"/>
    </source>
</evidence>
<evidence type="ECO:0000313" key="11">
    <source>
        <dbReference type="Proteomes" id="UP000187822"/>
    </source>
</evidence>
<keyword evidence="7" id="KW-0924">Ammonia transport</keyword>
<dbReference type="SUPFAM" id="SSF111352">
    <property type="entry name" value="Ammonium transporter"/>
    <property type="match status" value="1"/>
</dbReference>
<keyword evidence="11" id="KW-1185">Reference proteome</keyword>
<feature type="transmembrane region" description="Helical" evidence="8">
    <location>
        <begin position="180"/>
        <end position="198"/>
    </location>
</feature>
<evidence type="ECO:0000256" key="2">
    <source>
        <dbReference type="ARBA" id="ARBA00005887"/>
    </source>
</evidence>
<feature type="transmembrane region" description="Helical" evidence="8">
    <location>
        <begin position="40"/>
        <end position="64"/>
    </location>
</feature>
<feature type="transmembrane region" description="Helical" evidence="8">
    <location>
        <begin position="112"/>
        <end position="134"/>
    </location>
</feature>
<evidence type="ECO:0000256" key="4">
    <source>
        <dbReference type="ARBA" id="ARBA00022692"/>
    </source>
</evidence>
<feature type="transmembrane region" description="Helical" evidence="8">
    <location>
        <begin position="387"/>
        <end position="408"/>
    </location>
</feature>
<keyword evidence="3" id="KW-0813">Transport</keyword>
<keyword evidence="6 8" id="KW-0472">Membrane</keyword>
<dbReference type="PANTHER" id="PTHR43029:SF10">
    <property type="entry name" value="AMMONIUM TRANSPORTER MEP2"/>
    <property type="match status" value="1"/>
</dbReference>
<sequence>MQPDIINDLWVLLASLLVFTMTISVGFLEIGELNHKLDRSLYKTLIITGFSLFFMGLIGFNIAFAPTIDGVIGNPFYSNLFLGLFSTNLSGGLTGVFWLTGKNFFDTGLSTGTYFLFETAFASVTLALVGVVVLRKIKMSAFILFSIIYFIFIYTIPAAWIWNPTGWLYTMGVRDFAGGLVVHGAAGFAALAILVRIWQEEKKKGLKESKIEHASLNSGWLTLAIILLWVGWFGFNPGSELAFTTETVMVVITTFLAAASAMVSTMGTKFLISKHDPGLIYGVNGVLMGLIVITPLAGYVSPGSAVVLGLISGPIFVYAEKLLSKPKWYSDPIGVLPGHLVGGIFGLLMIAFFTQTSFAIASGASTLPNGILFGGGILALHQLGLEALAVVVVGAFVFTASYISVYVISKFLKGMLQDSEYSDQETANTTTS</sequence>
<proteinExistence type="inferred from homology"/>
<name>A0A1R4A6F8_9ARCH</name>
<organism evidence="10 11">
    <name type="scientific">Cuniculiplasma divulgatum</name>
    <dbReference type="NCBI Taxonomy" id="1673428"/>
    <lineage>
        <taxon>Archaea</taxon>
        <taxon>Methanobacteriati</taxon>
        <taxon>Thermoplasmatota</taxon>
        <taxon>Thermoplasmata</taxon>
        <taxon>Thermoplasmatales</taxon>
        <taxon>Cuniculiplasmataceae</taxon>
        <taxon>Cuniculiplasma</taxon>
    </lineage>
</organism>
<feature type="transmembrane region" description="Helical" evidence="8">
    <location>
        <begin position="76"/>
        <end position="100"/>
    </location>
</feature>
<feature type="transmembrane region" description="Helical" evidence="8">
    <location>
        <begin position="335"/>
        <end position="353"/>
    </location>
</feature>
<accession>A0A1R4A6F8</accession>
<dbReference type="Proteomes" id="UP000187822">
    <property type="component" value="Chromosome I"/>
</dbReference>
<dbReference type="STRING" id="1673428.CPM_0684"/>
<feature type="transmembrane region" description="Helical" evidence="8">
    <location>
        <begin position="305"/>
        <end position="323"/>
    </location>
</feature>
<dbReference type="OrthoDB" id="10960at2157"/>
<feature type="transmembrane region" description="Helical" evidence="8">
    <location>
        <begin position="359"/>
        <end position="380"/>
    </location>
</feature>
<reference evidence="11" key="1">
    <citation type="submission" date="2016-06" db="EMBL/GenBank/DDBJ databases">
        <authorList>
            <person name="Toshchakov V.S."/>
        </authorList>
    </citation>
    <scope>NUCLEOTIDE SEQUENCE [LARGE SCALE GENOMIC DNA]</scope>
    <source>
        <strain>PM4 (JCM 30641</strain>
        <strain evidence="11">\VKM B-2940)</strain>
    </source>
</reference>
<dbReference type="InterPro" id="IPR029020">
    <property type="entry name" value="Ammonium/urea_transptr"/>
</dbReference>